<dbReference type="RefSeq" id="WP_052037044.1">
    <property type="nucleotide sequence ID" value="NZ_JAEMUK010000008.1"/>
</dbReference>
<sequence>MTQSAGRDNEERIPHVLAHNSADNVAVTVIEGLSAGTTAFGVITETNAPFEVQVKEDIPIGHKVALKELKAGDTAIKYGQDVGRIVKDVAKGEHVHIHNLKTKRW</sequence>
<keyword evidence="3" id="KW-0378">Hydrolase</keyword>
<reference evidence="3 4" key="1">
    <citation type="submission" date="2020-12" db="EMBL/GenBank/DDBJ databases">
        <title>Revised draft genomes of Rhodomicrobium vannielii ATCC 17100 and Rhodomicrobium udaipurense JA643.</title>
        <authorList>
            <person name="Conners E.M."/>
            <person name="Davenport E.J."/>
            <person name="Bose A."/>
        </authorList>
    </citation>
    <scope>NUCLEOTIDE SEQUENCE [LARGE SCALE GENOMIC DNA]</scope>
    <source>
        <strain evidence="3 4">JA643</strain>
    </source>
</reference>
<protein>
    <submittedName>
        <fullName evidence="3">UxaA family hydrolase</fullName>
    </submittedName>
</protein>
<dbReference type="CDD" id="cd11613">
    <property type="entry name" value="SAF_AH_GD"/>
    <property type="match status" value="1"/>
</dbReference>
<accession>A0A8I1GE33</accession>
<comment type="caution">
    <text evidence="3">The sequence shown here is derived from an EMBL/GenBank/DDBJ whole genome shotgun (WGS) entry which is preliminary data.</text>
</comment>
<evidence type="ECO:0000313" key="4">
    <source>
        <dbReference type="Proteomes" id="UP000623250"/>
    </source>
</evidence>
<dbReference type="Proteomes" id="UP000623250">
    <property type="component" value="Unassembled WGS sequence"/>
</dbReference>
<dbReference type="InterPro" id="IPR044144">
    <property type="entry name" value="SAF_UxaA/GarD"/>
</dbReference>
<evidence type="ECO:0000259" key="2">
    <source>
        <dbReference type="SMART" id="SM00858"/>
    </source>
</evidence>
<dbReference type="SMART" id="SM00858">
    <property type="entry name" value="SAF"/>
    <property type="match status" value="1"/>
</dbReference>
<dbReference type="GO" id="GO:0016787">
    <property type="term" value="F:hydrolase activity"/>
    <property type="evidence" value="ECO:0007669"/>
    <property type="project" value="UniProtKB-KW"/>
</dbReference>
<evidence type="ECO:0000256" key="1">
    <source>
        <dbReference type="ARBA" id="ARBA00023239"/>
    </source>
</evidence>
<feature type="domain" description="SAF" evidence="2">
    <location>
        <begin position="23"/>
        <end position="101"/>
    </location>
</feature>
<dbReference type="AlphaFoldDB" id="A0A8I1GE33"/>
<proteinExistence type="predicted"/>
<organism evidence="3 4">
    <name type="scientific">Rhodomicrobium udaipurense</name>
    <dbReference type="NCBI Taxonomy" id="1202716"/>
    <lineage>
        <taxon>Bacteria</taxon>
        <taxon>Pseudomonadati</taxon>
        <taxon>Pseudomonadota</taxon>
        <taxon>Alphaproteobacteria</taxon>
        <taxon>Hyphomicrobiales</taxon>
        <taxon>Hyphomicrobiaceae</taxon>
        <taxon>Rhodomicrobium</taxon>
    </lineage>
</organism>
<dbReference type="Pfam" id="PF08666">
    <property type="entry name" value="SAF"/>
    <property type="match status" value="1"/>
</dbReference>
<dbReference type="Gene3D" id="2.30.130.110">
    <property type="match status" value="1"/>
</dbReference>
<keyword evidence="4" id="KW-1185">Reference proteome</keyword>
<name>A0A8I1GE33_9HYPH</name>
<dbReference type="GO" id="GO:0016829">
    <property type="term" value="F:lyase activity"/>
    <property type="evidence" value="ECO:0007669"/>
    <property type="project" value="UniProtKB-KW"/>
</dbReference>
<dbReference type="InterPro" id="IPR013974">
    <property type="entry name" value="SAF"/>
</dbReference>
<keyword evidence="1" id="KW-0456">Lyase</keyword>
<gene>
    <name evidence="3" type="ORF">JDN41_04430</name>
</gene>
<dbReference type="EMBL" id="JAEMUK010000008">
    <property type="protein sequence ID" value="MBJ7542798.1"/>
    <property type="molecule type" value="Genomic_DNA"/>
</dbReference>
<evidence type="ECO:0000313" key="3">
    <source>
        <dbReference type="EMBL" id="MBJ7542798.1"/>
    </source>
</evidence>